<dbReference type="InterPro" id="IPR036116">
    <property type="entry name" value="FN3_sf"/>
</dbReference>
<name>A0ABS3I5U5_9MICO</name>
<dbReference type="EMBL" id="JAFMPK010000025">
    <property type="protein sequence ID" value="MBO0608380.1"/>
    <property type="molecule type" value="Genomic_DNA"/>
</dbReference>
<keyword evidence="2" id="KW-0812">Transmembrane</keyword>
<keyword evidence="4" id="KW-1185">Reference proteome</keyword>
<evidence type="ECO:0000256" key="1">
    <source>
        <dbReference type="SAM" id="MobiDB-lite"/>
    </source>
</evidence>
<dbReference type="Gene3D" id="2.60.120.200">
    <property type="match status" value="1"/>
</dbReference>
<evidence type="ECO:0000313" key="3">
    <source>
        <dbReference type="EMBL" id="MBO0608380.1"/>
    </source>
</evidence>
<evidence type="ECO:0000313" key="4">
    <source>
        <dbReference type="Proteomes" id="UP000664617"/>
    </source>
</evidence>
<feature type="transmembrane region" description="Helical" evidence="2">
    <location>
        <begin position="48"/>
        <end position="68"/>
    </location>
</feature>
<proteinExistence type="predicted"/>
<dbReference type="RefSeq" id="WP_207274359.1">
    <property type="nucleotide sequence ID" value="NZ_JAFMPK010000025.1"/>
</dbReference>
<dbReference type="Proteomes" id="UP000664617">
    <property type="component" value="Unassembled WGS sequence"/>
</dbReference>
<dbReference type="InterPro" id="IPR013320">
    <property type="entry name" value="ConA-like_dom_sf"/>
</dbReference>
<feature type="compositionally biased region" description="Polar residues" evidence="1">
    <location>
        <begin position="994"/>
        <end position="1004"/>
    </location>
</feature>
<reference evidence="4" key="1">
    <citation type="submission" date="2023-07" db="EMBL/GenBank/DDBJ databases">
        <title>Myceligenerans salitolerans sp. nov., a halotolerant actinomycete isolated from a salt lake in Xinjiang, China.</title>
        <authorList>
            <person name="Guan T."/>
        </authorList>
    </citation>
    <scope>NUCLEOTIDE SEQUENCE [LARGE SCALE GENOMIC DNA]</scope>
    <source>
        <strain evidence="4">XHU 5031</strain>
    </source>
</reference>
<dbReference type="Pfam" id="PF13385">
    <property type="entry name" value="Laminin_G_3"/>
    <property type="match status" value="1"/>
</dbReference>
<keyword evidence="2" id="KW-0472">Membrane</keyword>
<feature type="region of interest" description="Disordered" evidence="1">
    <location>
        <begin position="325"/>
        <end position="347"/>
    </location>
</feature>
<evidence type="ECO:0000256" key="2">
    <source>
        <dbReference type="SAM" id="Phobius"/>
    </source>
</evidence>
<gene>
    <name evidence="3" type="ORF">J0911_04980</name>
</gene>
<accession>A0ABS3I5U5</accession>
<dbReference type="InterPro" id="IPR013783">
    <property type="entry name" value="Ig-like_fold"/>
</dbReference>
<dbReference type="SUPFAM" id="SSF49265">
    <property type="entry name" value="Fibronectin type III"/>
    <property type="match status" value="1"/>
</dbReference>
<dbReference type="Gene3D" id="2.60.40.10">
    <property type="entry name" value="Immunoglobulins"/>
    <property type="match status" value="1"/>
</dbReference>
<comment type="caution">
    <text evidence="3">The sequence shown here is derived from an EMBL/GenBank/DDBJ whole genome shotgun (WGS) entry which is preliminary data.</text>
</comment>
<keyword evidence="2" id="KW-1133">Transmembrane helix</keyword>
<dbReference type="SUPFAM" id="SSF49899">
    <property type="entry name" value="Concanavalin A-like lectins/glucanases"/>
    <property type="match status" value="1"/>
</dbReference>
<feature type="region of interest" description="Disordered" evidence="1">
    <location>
        <begin position="987"/>
        <end position="1006"/>
    </location>
</feature>
<organism evidence="3 4">
    <name type="scientific">Myceligenerans salitolerans</name>
    <dbReference type="NCBI Taxonomy" id="1230528"/>
    <lineage>
        <taxon>Bacteria</taxon>
        <taxon>Bacillati</taxon>
        <taxon>Actinomycetota</taxon>
        <taxon>Actinomycetes</taxon>
        <taxon>Micrococcales</taxon>
        <taxon>Promicromonosporaceae</taxon>
        <taxon>Myceligenerans</taxon>
    </lineage>
</organism>
<protein>
    <submittedName>
        <fullName evidence="3">LamG domain-containing protein</fullName>
    </submittedName>
</protein>
<sequence length="1081" mass="114456">MSRYVPVLGVVAARAVAVRAGAGMAPEGLSDRQHVMARVARGLRSRSTLLVSGVLVLALGAGAGAVVATDSRDALLSALGVGGVAEEPCASSAPTLAAAFEMAVRCGHEVAAEDSYDAWSAKWAQPDGVAVRWESSAAPVRAETDGGTWTAVDRTIETVDVDGDGRLNVAAPVYDVSFAARDDEPLARVESGEHWLEFDVPFALTAPVVEGDQVTYPGILDDDGLDLIVSADAQGTGFDDVIRVADEQAAQNPALKELTFGVEVSAGLTLQGEGNGFVAVDEDGEEIFTSPVPLMWGEPEGGGVADPAGGPAAEESPVVGLDAQPRSAATGEDGAPDERNESFDGPMVEGGVAELPAVVERRGSSTATVTIVPDAGMLAGEGVDFPLAIDPSVSGVSLNEWAGVKSRWPDSNSAYKFQDREAGDHGVGLCDPSSGYGDDCGLRSYHRVLYEFNVSNVGKLNSSDITGAEFSVSGVHAATCSTTATAVYRIGANKVSSSTTWNTKGSWGTRVASQGTNHRDGCTGRKVRIGYAVTSSAKKVASSGWNYLTLGLKADESSMNAWKRYAGSRYGSNYDHGATLSVTYNRPPNTPKYLHTYEGSENKWCASSAGAPYLSTVRPKLSAYIKDPDATQVRGRFQVYRVSNGTKVWGKYSSYKTSGSRHTLQLPSGELSSNVKYRWRVAAQDSSGKQGPWSEWCHFIPDIVAPNTPTIEVVPGQPAEYHQNVETGGAGVTGKFKLGRNGSTDVSRFEYSFGTDTMGKKVSVGSDGYATISFNPSKPGPTTLYVRSRDKAGNPSVGRRTWSIDVAYPQANGIWMLDEGTGTDAADSSGVPNPDPMEFRPGTDPPQWVAGPHELFGSRDGDHALEFNGVDNRIFRWAPLVDTTGSFVVSAHVRLAERGATQVAVSQDADRTSGFKLGYRGDCAGTPAGDCWGFWMFESDVDSPAAVHAISGVEPVTGEWVHLTGAYNAVSDEISLWVCPVGTPEAPKPGEPVRTTTPFANPTPWQADGPFVIGRSKYRGEQRDFWNGAIDNVRVFDGQIVAEAKIRRLCQGAEARAFEAGPEGLEDGKIALDPTIKDPEQ</sequence>